<proteinExistence type="predicted"/>
<evidence type="ECO:0000313" key="2">
    <source>
        <dbReference type="Proteomes" id="UP000186601"/>
    </source>
</evidence>
<sequence>MGFRHRGGPWPVASCWLKPPEDEAGIAEWDEMMRRMDDITTSTFDVDVSDKYFLSPKHEGQPRLLRIVWRSKHPISVHSIVRHVYYNKLYTTI</sequence>
<gene>
    <name evidence="1" type="ORF">PHLCEN_2v4013</name>
</gene>
<name>A0A2R6Q7G1_9APHY</name>
<evidence type="ECO:0000313" key="1">
    <source>
        <dbReference type="EMBL" id="PSS03314.1"/>
    </source>
</evidence>
<dbReference type="EMBL" id="MLYV02000389">
    <property type="protein sequence ID" value="PSS03314.1"/>
    <property type="molecule type" value="Genomic_DNA"/>
</dbReference>
<dbReference type="Proteomes" id="UP000186601">
    <property type="component" value="Unassembled WGS sequence"/>
</dbReference>
<protein>
    <submittedName>
        <fullName evidence="1">Uncharacterized protein</fullName>
    </submittedName>
</protein>
<organism evidence="1 2">
    <name type="scientific">Hermanssonia centrifuga</name>
    <dbReference type="NCBI Taxonomy" id="98765"/>
    <lineage>
        <taxon>Eukaryota</taxon>
        <taxon>Fungi</taxon>
        <taxon>Dikarya</taxon>
        <taxon>Basidiomycota</taxon>
        <taxon>Agaricomycotina</taxon>
        <taxon>Agaricomycetes</taxon>
        <taxon>Polyporales</taxon>
        <taxon>Meruliaceae</taxon>
        <taxon>Hermanssonia</taxon>
    </lineage>
</organism>
<accession>A0A2R6Q7G1</accession>
<dbReference type="AlphaFoldDB" id="A0A2R6Q7G1"/>
<comment type="caution">
    <text evidence="1">The sequence shown here is derived from an EMBL/GenBank/DDBJ whole genome shotgun (WGS) entry which is preliminary data.</text>
</comment>
<reference evidence="1 2" key="1">
    <citation type="submission" date="2018-02" db="EMBL/GenBank/DDBJ databases">
        <title>Genome sequence of the basidiomycete white-rot fungus Phlebia centrifuga.</title>
        <authorList>
            <person name="Granchi Z."/>
            <person name="Peng M."/>
            <person name="de Vries R.P."/>
            <person name="Hilden K."/>
            <person name="Makela M.R."/>
            <person name="Grigoriev I."/>
            <person name="Riley R."/>
        </authorList>
    </citation>
    <scope>NUCLEOTIDE SEQUENCE [LARGE SCALE GENOMIC DNA]</scope>
    <source>
        <strain evidence="1 2">FBCC195</strain>
    </source>
</reference>
<keyword evidence="2" id="KW-1185">Reference proteome</keyword>